<reference evidence="2" key="1">
    <citation type="journal article" date="2019" name="Int. J. Syst. Evol. Microbiol.">
        <title>The Global Catalogue of Microorganisms (GCM) 10K type strain sequencing project: providing services to taxonomists for standard genome sequencing and annotation.</title>
        <authorList>
            <consortium name="The Broad Institute Genomics Platform"/>
            <consortium name="The Broad Institute Genome Sequencing Center for Infectious Disease"/>
            <person name="Wu L."/>
            <person name="Ma J."/>
        </authorList>
    </citation>
    <scope>NUCLEOTIDE SEQUENCE [LARGE SCALE GENOMIC DNA]</scope>
    <source>
        <strain evidence="2">JCM 31920</strain>
    </source>
</reference>
<comment type="caution">
    <text evidence="1">The sequence shown here is derived from an EMBL/GenBank/DDBJ whole genome shotgun (WGS) entry which is preliminary data.</text>
</comment>
<proteinExistence type="predicted"/>
<organism evidence="1 2">
    <name type="scientific">Ravibacter arvi</name>
    <dbReference type="NCBI Taxonomy" id="2051041"/>
    <lineage>
        <taxon>Bacteria</taxon>
        <taxon>Pseudomonadati</taxon>
        <taxon>Bacteroidota</taxon>
        <taxon>Cytophagia</taxon>
        <taxon>Cytophagales</taxon>
        <taxon>Spirosomataceae</taxon>
        <taxon>Ravibacter</taxon>
    </lineage>
</organism>
<gene>
    <name evidence="1" type="ORF">GCM10023091_36470</name>
</gene>
<protein>
    <submittedName>
        <fullName evidence="1">Uncharacterized protein</fullName>
    </submittedName>
</protein>
<dbReference type="Proteomes" id="UP001501508">
    <property type="component" value="Unassembled WGS sequence"/>
</dbReference>
<evidence type="ECO:0000313" key="1">
    <source>
        <dbReference type="EMBL" id="GAA4445193.1"/>
    </source>
</evidence>
<name>A0ABP8M9B0_9BACT</name>
<accession>A0ABP8M9B0</accession>
<evidence type="ECO:0000313" key="2">
    <source>
        <dbReference type="Proteomes" id="UP001501508"/>
    </source>
</evidence>
<dbReference type="EMBL" id="BAABEY010000033">
    <property type="protein sequence ID" value="GAA4445193.1"/>
    <property type="molecule type" value="Genomic_DNA"/>
</dbReference>
<dbReference type="RefSeq" id="WP_345031861.1">
    <property type="nucleotide sequence ID" value="NZ_BAABEY010000033.1"/>
</dbReference>
<sequence>MKVAILSSIAWRTPPLQYGPREQIASYQTEGLHEKGVDVTLFATRDSVTKARLDGTSDSPYAEDR</sequence>
<dbReference type="Gene3D" id="3.40.50.2000">
    <property type="entry name" value="Glycogen Phosphorylase B"/>
    <property type="match status" value="1"/>
</dbReference>
<keyword evidence="2" id="KW-1185">Reference proteome</keyword>